<dbReference type="EC" id="3.6.1.9" evidence="4"/>
<comment type="function">
    <text evidence="4">Nucleoside triphosphate pyrophosphatase that hydrolyzes dTTP and UTP. May have a dual role in cell division arrest and in preventing the incorporation of modified nucleotides into cellular nucleic acids.</text>
</comment>
<keyword evidence="3 4" id="KW-0546">Nucleotide metabolism</keyword>
<dbReference type="NCBIfam" id="TIGR00172">
    <property type="entry name" value="maf"/>
    <property type="match status" value="1"/>
</dbReference>
<feature type="active site" description="Proton acceptor" evidence="4">
    <location>
        <position position="77"/>
    </location>
</feature>
<dbReference type="Gene3D" id="3.90.950.10">
    <property type="match status" value="1"/>
</dbReference>
<dbReference type="PANTHER" id="PTHR43213">
    <property type="entry name" value="BIFUNCTIONAL DTTP/UTP PYROPHOSPHATASE/METHYLTRANSFERASE PROTEIN-RELATED"/>
    <property type="match status" value="1"/>
</dbReference>
<keyword evidence="4" id="KW-0963">Cytoplasm</keyword>
<dbReference type="InterPro" id="IPR003697">
    <property type="entry name" value="Maf-like"/>
</dbReference>
<sequence length="194" mass="21872">MQAEIFKDKKIILASGSPRRQQFLRDLGLDFEIRLKEIEEVYPPNLKAAEITDYLAVLKASAFADELKDDETLVTSDTIVWHNGHALGKPAGYDDAFKMLRELSDSTHEVFTSVCLTKIDFQLVFNDATKVTFSHLTDEAIAFYLETCKPFDKAGSYGIQDWLGLTAISRIEGSYTNVVGLPTEKFYKNLISFV</sequence>
<evidence type="ECO:0000256" key="2">
    <source>
        <dbReference type="ARBA" id="ARBA00022801"/>
    </source>
</evidence>
<comment type="catalytic activity">
    <reaction evidence="4">
        <text>UTP + H2O = UMP + diphosphate + H(+)</text>
        <dbReference type="Rhea" id="RHEA:29395"/>
        <dbReference type="ChEBI" id="CHEBI:15377"/>
        <dbReference type="ChEBI" id="CHEBI:15378"/>
        <dbReference type="ChEBI" id="CHEBI:33019"/>
        <dbReference type="ChEBI" id="CHEBI:46398"/>
        <dbReference type="ChEBI" id="CHEBI:57865"/>
        <dbReference type="EC" id="3.6.1.9"/>
    </reaction>
</comment>
<dbReference type="PANTHER" id="PTHR43213:SF5">
    <property type="entry name" value="BIFUNCTIONAL DTTP_UTP PYROPHOSPHATASE_METHYLTRANSFERASE PROTEIN-RELATED"/>
    <property type="match status" value="1"/>
</dbReference>
<dbReference type="GO" id="GO:0009117">
    <property type="term" value="P:nucleotide metabolic process"/>
    <property type="evidence" value="ECO:0007669"/>
    <property type="project" value="UniProtKB-KW"/>
</dbReference>
<gene>
    <name evidence="5" type="primary">maf</name>
    <name evidence="5" type="ORF">G6047_12860</name>
</gene>
<evidence type="ECO:0000256" key="4">
    <source>
        <dbReference type="HAMAP-Rule" id="MF_00528"/>
    </source>
</evidence>
<dbReference type="InterPro" id="IPR029001">
    <property type="entry name" value="ITPase-like_fam"/>
</dbReference>
<dbReference type="HAMAP" id="MF_00528">
    <property type="entry name" value="Maf"/>
    <property type="match status" value="1"/>
</dbReference>
<comment type="similarity">
    <text evidence="4">Belongs to the Maf family. YhdE subfamily.</text>
</comment>
<dbReference type="EMBL" id="JAAMPU010000107">
    <property type="protein sequence ID" value="NMH28927.1"/>
    <property type="molecule type" value="Genomic_DNA"/>
</dbReference>
<dbReference type="GO" id="GO:0047429">
    <property type="term" value="F:nucleoside triphosphate diphosphatase activity"/>
    <property type="evidence" value="ECO:0007669"/>
    <property type="project" value="UniProtKB-EC"/>
</dbReference>
<dbReference type="RefSeq" id="WP_169528031.1">
    <property type="nucleotide sequence ID" value="NZ_JAAMPU010000107.1"/>
</dbReference>
<name>A0A972FVR7_9FLAO</name>
<comment type="cofactor">
    <cofactor evidence="1 4">
        <name>a divalent metal cation</name>
        <dbReference type="ChEBI" id="CHEBI:60240"/>
    </cofactor>
</comment>
<dbReference type="AlphaFoldDB" id="A0A972FVR7"/>
<dbReference type="GO" id="GO:0005737">
    <property type="term" value="C:cytoplasm"/>
    <property type="evidence" value="ECO:0007669"/>
    <property type="project" value="UniProtKB-SubCell"/>
</dbReference>
<comment type="caution">
    <text evidence="5">The sequence shown here is derived from an EMBL/GenBank/DDBJ whole genome shotgun (WGS) entry which is preliminary data.</text>
</comment>
<evidence type="ECO:0000313" key="6">
    <source>
        <dbReference type="Proteomes" id="UP000712080"/>
    </source>
</evidence>
<accession>A0A972FVR7</accession>
<keyword evidence="2 4" id="KW-0378">Hydrolase</keyword>
<protein>
    <recommendedName>
        <fullName evidence="4">dTTP/UTP pyrophosphatase</fullName>
        <shortName evidence="4">dTTPase/UTPase</shortName>
        <ecNumber evidence="4">3.6.1.9</ecNumber>
    </recommendedName>
    <alternativeName>
        <fullName evidence="4">Nucleoside triphosphate pyrophosphatase</fullName>
    </alternativeName>
    <alternativeName>
        <fullName evidence="4">Nucleotide pyrophosphatase</fullName>
        <shortName evidence="4">Nucleotide PPase</shortName>
    </alternativeName>
</protein>
<dbReference type="Pfam" id="PF02545">
    <property type="entry name" value="Maf"/>
    <property type="match status" value="1"/>
</dbReference>
<comment type="catalytic activity">
    <reaction evidence="4">
        <text>dTTP + H2O = dTMP + diphosphate + H(+)</text>
        <dbReference type="Rhea" id="RHEA:28534"/>
        <dbReference type="ChEBI" id="CHEBI:15377"/>
        <dbReference type="ChEBI" id="CHEBI:15378"/>
        <dbReference type="ChEBI" id="CHEBI:33019"/>
        <dbReference type="ChEBI" id="CHEBI:37568"/>
        <dbReference type="ChEBI" id="CHEBI:63528"/>
        <dbReference type="EC" id="3.6.1.9"/>
    </reaction>
</comment>
<organism evidence="5 6">
    <name type="scientific">Flavobacterium silvaticum</name>
    <dbReference type="NCBI Taxonomy" id="1852020"/>
    <lineage>
        <taxon>Bacteria</taxon>
        <taxon>Pseudomonadati</taxon>
        <taxon>Bacteroidota</taxon>
        <taxon>Flavobacteriia</taxon>
        <taxon>Flavobacteriales</taxon>
        <taxon>Flavobacteriaceae</taxon>
        <taxon>Flavobacterium</taxon>
    </lineage>
</organism>
<comment type="subcellular location">
    <subcellularLocation>
        <location evidence="4">Cytoplasm</location>
    </subcellularLocation>
</comment>
<feature type="site" description="Important for substrate specificity" evidence="4">
    <location>
        <position position="19"/>
    </location>
</feature>
<proteinExistence type="inferred from homology"/>
<evidence type="ECO:0000256" key="3">
    <source>
        <dbReference type="ARBA" id="ARBA00023080"/>
    </source>
</evidence>
<dbReference type="Proteomes" id="UP000712080">
    <property type="component" value="Unassembled WGS sequence"/>
</dbReference>
<comment type="caution">
    <text evidence="4">Lacks conserved residue(s) required for the propagation of feature annotation.</text>
</comment>
<dbReference type="PIRSF" id="PIRSF006305">
    <property type="entry name" value="Maf"/>
    <property type="match status" value="1"/>
</dbReference>
<keyword evidence="6" id="KW-1185">Reference proteome</keyword>
<dbReference type="CDD" id="cd00555">
    <property type="entry name" value="Maf"/>
    <property type="match status" value="1"/>
</dbReference>
<dbReference type="SUPFAM" id="SSF52972">
    <property type="entry name" value="ITPase-like"/>
    <property type="match status" value="1"/>
</dbReference>
<feature type="site" description="Important for substrate specificity" evidence="4">
    <location>
        <position position="78"/>
    </location>
</feature>
<evidence type="ECO:0000256" key="1">
    <source>
        <dbReference type="ARBA" id="ARBA00001968"/>
    </source>
</evidence>
<feature type="site" description="Important for substrate specificity" evidence="4">
    <location>
        <position position="160"/>
    </location>
</feature>
<evidence type="ECO:0000313" key="5">
    <source>
        <dbReference type="EMBL" id="NMH28927.1"/>
    </source>
</evidence>
<reference evidence="5" key="1">
    <citation type="submission" date="2020-02" db="EMBL/GenBank/DDBJ databases">
        <title>Flavobacterium sp. genome.</title>
        <authorList>
            <person name="Jung H.S."/>
            <person name="Baek J.H."/>
            <person name="Jeon C.O."/>
        </authorList>
    </citation>
    <scope>NUCLEOTIDE SEQUENCE</scope>
    <source>
        <strain evidence="5">SE-s28</strain>
    </source>
</reference>